<dbReference type="SUPFAM" id="SSF53335">
    <property type="entry name" value="S-adenosyl-L-methionine-dependent methyltransferases"/>
    <property type="match status" value="1"/>
</dbReference>
<evidence type="ECO:0000313" key="2">
    <source>
        <dbReference type="Proteomes" id="UP001164653"/>
    </source>
</evidence>
<dbReference type="RefSeq" id="WP_244821081.1">
    <property type="nucleotide sequence ID" value="NZ_CP112998.1"/>
</dbReference>
<dbReference type="KEGG" id="dpf:ON006_19670"/>
<evidence type="ECO:0000313" key="1">
    <source>
        <dbReference type="EMBL" id="WAC09967.1"/>
    </source>
</evidence>
<reference evidence="1" key="1">
    <citation type="submission" date="2022-11" db="EMBL/GenBank/DDBJ databases">
        <title>Dyadobacter pollutisoli sp. nov., isolated from plastic dumped soil.</title>
        <authorList>
            <person name="Kim J.M."/>
            <person name="Kim K.R."/>
            <person name="Lee J.K."/>
            <person name="Hao L."/>
            <person name="Jeon C.O."/>
        </authorList>
    </citation>
    <scope>NUCLEOTIDE SEQUENCE</scope>
    <source>
        <strain evidence="1">U1</strain>
    </source>
</reference>
<dbReference type="GO" id="GO:0008168">
    <property type="term" value="F:methyltransferase activity"/>
    <property type="evidence" value="ECO:0007669"/>
    <property type="project" value="UniProtKB-KW"/>
</dbReference>
<dbReference type="GO" id="GO:0032259">
    <property type="term" value="P:methylation"/>
    <property type="evidence" value="ECO:0007669"/>
    <property type="project" value="UniProtKB-KW"/>
</dbReference>
<organism evidence="1 2">
    <name type="scientific">Dyadobacter pollutisoli</name>
    <dbReference type="NCBI Taxonomy" id="2910158"/>
    <lineage>
        <taxon>Bacteria</taxon>
        <taxon>Pseudomonadati</taxon>
        <taxon>Bacteroidota</taxon>
        <taxon>Cytophagia</taxon>
        <taxon>Cytophagales</taxon>
        <taxon>Spirosomataceae</taxon>
        <taxon>Dyadobacter</taxon>
    </lineage>
</organism>
<dbReference type="EMBL" id="CP112998">
    <property type="protein sequence ID" value="WAC09967.1"/>
    <property type="molecule type" value="Genomic_DNA"/>
</dbReference>
<keyword evidence="2" id="KW-1185">Reference proteome</keyword>
<keyword evidence="1" id="KW-0808">Transferase</keyword>
<sequence>MILRKIKTSAWNLLNRTGLGGSVQLYMGGALKQYGWFRSYHTKQSVDLNGDPLPWYTYPFILFLKPRIKPEFVVFEYGSGNSTRWYAAQVHHITAVEHDTEWIKLISPKLPSNAKVLDKPLGDAYVKAVQSTGEHYNIIIVDGRNRVKCANFAVDYLTADGVLILDNSEREWYSKAKEYLKERGFRRLDFIGMAPIVGIETCTSVFYRDGNCLGI</sequence>
<protein>
    <submittedName>
        <fullName evidence="1">FkbM family methyltransferase</fullName>
    </submittedName>
</protein>
<gene>
    <name evidence="1" type="ORF">ON006_19670</name>
</gene>
<keyword evidence="1" id="KW-0489">Methyltransferase</keyword>
<dbReference type="Proteomes" id="UP001164653">
    <property type="component" value="Chromosome"/>
</dbReference>
<name>A0A9E8N7I7_9BACT</name>
<dbReference type="InterPro" id="IPR029063">
    <property type="entry name" value="SAM-dependent_MTases_sf"/>
</dbReference>
<proteinExistence type="predicted"/>
<accession>A0A9E8N7I7</accession>
<dbReference type="Gene3D" id="3.40.50.150">
    <property type="entry name" value="Vaccinia Virus protein VP39"/>
    <property type="match status" value="1"/>
</dbReference>
<dbReference type="AlphaFoldDB" id="A0A9E8N7I7"/>